<reference evidence="2 3" key="1">
    <citation type="submission" date="2018-11" db="EMBL/GenBank/DDBJ databases">
        <title>Genomic Encyclopedia of Type Strains, Phase IV (KMG-IV): sequencing the most valuable type-strain genomes for metagenomic binning, comparative biology and taxonomic classification.</title>
        <authorList>
            <person name="Goeker M."/>
        </authorList>
    </citation>
    <scope>NUCLEOTIDE SEQUENCE [LARGE SCALE GENOMIC DNA]</scope>
    <source>
        <strain evidence="2 3">DSM 22027</strain>
    </source>
</reference>
<organism evidence="2 3">
    <name type="scientific">Desulfosoma caldarium</name>
    <dbReference type="NCBI Taxonomy" id="610254"/>
    <lineage>
        <taxon>Bacteria</taxon>
        <taxon>Pseudomonadati</taxon>
        <taxon>Thermodesulfobacteriota</taxon>
        <taxon>Syntrophobacteria</taxon>
        <taxon>Syntrophobacterales</taxon>
        <taxon>Syntrophobacteraceae</taxon>
        <taxon>Desulfosoma</taxon>
    </lineage>
</organism>
<evidence type="ECO:0000313" key="3">
    <source>
        <dbReference type="Proteomes" id="UP000276223"/>
    </source>
</evidence>
<keyword evidence="3" id="KW-1185">Reference proteome</keyword>
<proteinExistence type="predicted"/>
<comment type="caution">
    <text evidence="2">The sequence shown here is derived from an EMBL/GenBank/DDBJ whole genome shotgun (WGS) entry which is preliminary data.</text>
</comment>
<evidence type="ECO:0000256" key="1">
    <source>
        <dbReference type="SAM" id="Phobius"/>
    </source>
</evidence>
<dbReference type="Proteomes" id="UP000276223">
    <property type="component" value="Unassembled WGS sequence"/>
</dbReference>
<evidence type="ECO:0000313" key="2">
    <source>
        <dbReference type="EMBL" id="ROR02941.1"/>
    </source>
</evidence>
<sequence>MEDKYANLRLKLLASMLSFSLMPLFIVGIRLYHQFDQA</sequence>
<feature type="transmembrane region" description="Helical" evidence="1">
    <location>
        <begin position="12"/>
        <end position="32"/>
    </location>
</feature>
<keyword evidence="1" id="KW-0472">Membrane</keyword>
<keyword evidence="1" id="KW-1133">Transmembrane helix</keyword>
<dbReference type="AlphaFoldDB" id="A0A3N1VPJ0"/>
<protein>
    <submittedName>
        <fullName evidence="2">Uncharacterized protein</fullName>
    </submittedName>
</protein>
<accession>A0A3N1VPJ0</accession>
<keyword evidence="1" id="KW-0812">Transmembrane</keyword>
<name>A0A3N1VPJ0_9BACT</name>
<gene>
    <name evidence="2" type="ORF">EDC27_0190</name>
</gene>
<dbReference type="EMBL" id="RJVA01000009">
    <property type="protein sequence ID" value="ROR02941.1"/>
    <property type="molecule type" value="Genomic_DNA"/>
</dbReference>